<dbReference type="InterPro" id="IPR009061">
    <property type="entry name" value="DNA-bd_dom_put_sf"/>
</dbReference>
<dbReference type="CDD" id="cd21081">
    <property type="entry name" value="DHD_Dac"/>
    <property type="match status" value="1"/>
</dbReference>
<feature type="compositionally biased region" description="Basic and acidic residues" evidence="5">
    <location>
        <begin position="1"/>
        <end position="12"/>
    </location>
</feature>
<feature type="region of interest" description="Disordered" evidence="5">
    <location>
        <begin position="456"/>
        <end position="559"/>
    </location>
</feature>
<dbReference type="AlphaFoldDB" id="A0AA89C515"/>
<feature type="compositionally biased region" description="Basic and acidic residues" evidence="5">
    <location>
        <begin position="482"/>
        <end position="518"/>
    </location>
</feature>
<accession>A0AA89C515</accession>
<evidence type="ECO:0000256" key="4">
    <source>
        <dbReference type="SAM" id="Coils"/>
    </source>
</evidence>
<protein>
    <recommendedName>
        <fullName evidence="6">SKI/SNO/DAC domain-containing protein</fullName>
    </recommendedName>
</protein>
<feature type="coiled-coil region" evidence="4">
    <location>
        <begin position="396"/>
        <end position="444"/>
    </location>
</feature>
<comment type="subcellular location">
    <subcellularLocation>
        <location evidence="1">Nucleus</location>
    </subcellularLocation>
</comment>
<dbReference type="EMBL" id="VSWD01000006">
    <property type="protein sequence ID" value="KAK3099652.1"/>
    <property type="molecule type" value="Genomic_DNA"/>
</dbReference>
<dbReference type="Gene3D" id="3.10.260.20">
    <property type="entry name" value="Ski"/>
    <property type="match status" value="1"/>
</dbReference>
<reference evidence="7" key="1">
    <citation type="submission" date="2019-08" db="EMBL/GenBank/DDBJ databases">
        <title>The improved chromosome-level genome for the pearl oyster Pinctada fucata martensii using PacBio sequencing and Hi-C.</title>
        <authorList>
            <person name="Zheng Z."/>
        </authorList>
    </citation>
    <scope>NUCLEOTIDE SEQUENCE</scope>
    <source>
        <strain evidence="7">ZZ-2019</strain>
        <tissue evidence="7">Adductor muscle</tissue>
    </source>
</reference>
<keyword evidence="8" id="KW-1185">Reference proteome</keyword>
<sequence>MMESPLLHKSDLRLSPPRAHTSPGPTPGTISLTHGMIATVNHQNSLLSKLHKASTYSSPPPVACNPDNNVCKVITYRGEKVAAFNVEGRELICLPQAFELFLKHLVGGLHTVYTKLKRLDITPVVCNVEQVRILRGLGAIQPGVNRCKLISCKEFDILYEDCTNSSARPGRPPKRSPSIHASPETLEKLKKCRVDGDYPFDPRLYDRKAFLNGFAHHPYAMGHLPFMPLNPVNMLANPVSMAMPSHLGFRPDGGIMKDRSSSESDILSPRMRDDRYESIHKVGNLTPPYDNERHKDHMDYDNNKPLNLHINGDIRDLSSKNNGKSDDEMDDDDRLSDDNDLEDSLAGSDSINSDIDNKDIPSSSDLHNQVQNGDFPNISSIESLLLNIQGMLKLAMENARRQERQLTYEKTELKMELLREREVREGLEKQLQEEQKNKVMLIKRVKREKRVRKRLQEQMGVGSSEDPKNNPNCDNVSVTSQDSDKHNESFHEKETDKDTVSDSDKKSTNDVKVDRPSHLFENLLSPNNNNTGSSNNNNTGGGTNRFPYLPLTKGDMKAC</sequence>
<feature type="compositionally biased region" description="Acidic residues" evidence="5">
    <location>
        <begin position="327"/>
        <end position="343"/>
    </location>
</feature>
<dbReference type="CDD" id="cd22249">
    <property type="entry name" value="UDM1_RNF168_RNF169-like"/>
    <property type="match status" value="1"/>
</dbReference>
<evidence type="ECO:0000256" key="5">
    <source>
        <dbReference type="SAM" id="MobiDB-lite"/>
    </source>
</evidence>
<dbReference type="Proteomes" id="UP001186944">
    <property type="component" value="Unassembled WGS sequence"/>
</dbReference>
<dbReference type="PANTHER" id="PTHR12577:SF6">
    <property type="entry name" value="DACHSHUND, ISOFORM B"/>
    <property type="match status" value="1"/>
</dbReference>
<feature type="region of interest" description="Disordered" evidence="5">
    <location>
        <begin position="252"/>
        <end position="371"/>
    </location>
</feature>
<evidence type="ECO:0000256" key="3">
    <source>
        <dbReference type="ARBA" id="ARBA00038192"/>
    </source>
</evidence>
<dbReference type="InterPro" id="IPR037000">
    <property type="entry name" value="Ski_DNA-bd_sf"/>
</dbReference>
<comment type="similarity">
    <text evidence="3">Belongs to the DACH/dachshund family.</text>
</comment>
<feature type="domain" description="SKI/SNO/DAC" evidence="6">
    <location>
        <begin position="58"/>
        <end position="164"/>
    </location>
</feature>
<dbReference type="PANTHER" id="PTHR12577">
    <property type="entry name" value="DACHSHUND"/>
    <property type="match status" value="1"/>
</dbReference>
<evidence type="ECO:0000313" key="8">
    <source>
        <dbReference type="Proteomes" id="UP001186944"/>
    </source>
</evidence>
<dbReference type="Pfam" id="PF02437">
    <property type="entry name" value="Ski_Sno_DHD"/>
    <property type="match status" value="1"/>
</dbReference>
<organism evidence="7 8">
    <name type="scientific">Pinctada imbricata</name>
    <name type="common">Atlantic pearl-oyster</name>
    <name type="synonym">Pinctada martensii</name>
    <dbReference type="NCBI Taxonomy" id="66713"/>
    <lineage>
        <taxon>Eukaryota</taxon>
        <taxon>Metazoa</taxon>
        <taxon>Spiralia</taxon>
        <taxon>Lophotrochozoa</taxon>
        <taxon>Mollusca</taxon>
        <taxon>Bivalvia</taxon>
        <taxon>Autobranchia</taxon>
        <taxon>Pteriomorphia</taxon>
        <taxon>Pterioida</taxon>
        <taxon>Pterioidea</taxon>
        <taxon>Pteriidae</taxon>
        <taxon>Pinctada</taxon>
    </lineage>
</organism>
<evidence type="ECO:0000256" key="1">
    <source>
        <dbReference type="ARBA" id="ARBA00004123"/>
    </source>
</evidence>
<comment type="caution">
    <text evidence="7">The sequence shown here is derived from an EMBL/GenBank/DDBJ whole genome shotgun (WGS) entry which is preliminary data.</text>
</comment>
<feature type="compositionally biased region" description="Low complexity" evidence="5">
    <location>
        <begin position="344"/>
        <end position="365"/>
    </location>
</feature>
<dbReference type="GO" id="GO:0000981">
    <property type="term" value="F:DNA-binding transcription factor activity, RNA polymerase II-specific"/>
    <property type="evidence" value="ECO:0007669"/>
    <property type="project" value="TreeGrafter"/>
</dbReference>
<feature type="compositionally biased region" description="Basic and acidic residues" evidence="5">
    <location>
        <begin position="312"/>
        <end position="326"/>
    </location>
</feature>
<feature type="compositionally biased region" description="Low complexity" evidence="5">
    <location>
        <begin position="527"/>
        <end position="538"/>
    </location>
</feature>
<feature type="compositionally biased region" description="Basic and acidic residues" evidence="5">
    <location>
        <begin position="290"/>
        <end position="302"/>
    </location>
</feature>
<dbReference type="GO" id="GO:0000978">
    <property type="term" value="F:RNA polymerase II cis-regulatory region sequence-specific DNA binding"/>
    <property type="evidence" value="ECO:0007669"/>
    <property type="project" value="TreeGrafter"/>
</dbReference>
<keyword evidence="4" id="KW-0175">Coiled coil</keyword>
<feature type="compositionally biased region" description="Polar residues" evidence="5">
    <location>
        <begin position="469"/>
        <end position="481"/>
    </location>
</feature>
<dbReference type="FunFam" id="3.10.260.20:FF:000001">
    <property type="entry name" value="Dachshund homolog 1"/>
    <property type="match status" value="1"/>
</dbReference>
<dbReference type="InterPro" id="IPR003380">
    <property type="entry name" value="SKI/SNO/DAC"/>
</dbReference>
<feature type="compositionally biased region" description="Basic and acidic residues" evidence="5">
    <location>
        <begin position="270"/>
        <end position="280"/>
    </location>
</feature>
<dbReference type="GO" id="GO:0005634">
    <property type="term" value="C:nucleus"/>
    <property type="evidence" value="ECO:0007669"/>
    <property type="project" value="UniProtKB-SubCell"/>
</dbReference>
<keyword evidence="2" id="KW-0539">Nucleus</keyword>
<dbReference type="GO" id="GO:0005667">
    <property type="term" value="C:transcription regulator complex"/>
    <property type="evidence" value="ECO:0007669"/>
    <property type="project" value="TreeGrafter"/>
</dbReference>
<feature type="region of interest" description="Disordered" evidence="5">
    <location>
        <begin position="1"/>
        <end position="28"/>
    </location>
</feature>
<evidence type="ECO:0000259" key="6">
    <source>
        <dbReference type="Pfam" id="PF02437"/>
    </source>
</evidence>
<evidence type="ECO:0000256" key="2">
    <source>
        <dbReference type="ARBA" id="ARBA00023242"/>
    </source>
</evidence>
<name>A0AA89C515_PINIB</name>
<gene>
    <name evidence="7" type="ORF">FSP39_007548</name>
</gene>
<evidence type="ECO:0000313" key="7">
    <source>
        <dbReference type="EMBL" id="KAK3099652.1"/>
    </source>
</evidence>
<dbReference type="SUPFAM" id="SSF46955">
    <property type="entry name" value="Putative DNA-binding domain"/>
    <property type="match status" value="1"/>
</dbReference>
<proteinExistence type="inferred from homology"/>
<dbReference type="InterPro" id="IPR052417">
    <property type="entry name" value="Dachshund_domain"/>
</dbReference>